<feature type="compositionally biased region" description="Low complexity" evidence="1">
    <location>
        <begin position="434"/>
        <end position="453"/>
    </location>
</feature>
<dbReference type="EMBL" id="JAZHXI010000016">
    <property type="protein sequence ID" value="KAL2063133.1"/>
    <property type="molecule type" value="Genomic_DNA"/>
</dbReference>
<feature type="compositionally biased region" description="Low complexity" evidence="1">
    <location>
        <begin position="188"/>
        <end position="206"/>
    </location>
</feature>
<evidence type="ECO:0000313" key="2">
    <source>
        <dbReference type="EMBL" id="KAL2063133.1"/>
    </source>
</evidence>
<protein>
    <recommendedName>
        <fullName evidence="4">C2H2-type domain-containing protein</fullName>
    </recommendedName>
</protein>
<dbReference type="PANTHER" id="PTHR38166:SF1">
    <property type="entry name" value="C2H2-TYPE DOMAIN-CONTAINING PROTEIN"/>
    <property type="match status" value="1"/>
</dbReference>
<gene>
    <name evidence="2" type="ORF">VTL71DRAFT_6205</name>
</gene>
<accession>A0ABR4BZR5</accession>
<feature type="compositionally biased region" description="Basic and acidic residues" evidence="1">
    <location>
        <begin position="490"/>
        <end position="499"/>
    </location>
</feature>
<dbReference type="Proteomes" id="UP001595075">
    <property type="component" value="Unassembled WGS sequence"/>
</dbReference>
<proteinExistence type="predicted"/>
<feature type="region of interest" description="Disordered" evidence="1">
    <location>
        <begin position="185"/>
        <end position="252"/>
    </location>
</feature>
<sequence>MHVATSVSIVTVKVKWGTTVFRLSSSPLALAACLSHLHPIKRDGPAGFVITGNRRADVYLPSGLGPRAFVSEPSTLRFCAENPASHSDPMIQDQDQGISDTDQDHSDVEESDEDEEDELRGENDEWSGQEDGLEAIVIDAVGEDLELAAYLIPLLHKEYHSDLKANLRQIVGPWCQQLPKCSPGLNDTGTAQTPSSTSQSNNGNGTSRKRQRRRTSSYQNRDVEDEDDEGDDLENQDPKGLGEPESGEQPHFRRLACPFDKKEPTKYCTQHGNIENSLREFRTCEGPGFKNIQRLKEHIKRIHYPVQCDRCYDIFPFSGTNRAAGVRLLEGHRQLSDSCARRESYLKEGISDAQCADLDKKKSTKKSLPTSSSVEKYWEIWDILFPTTKRSATPWYDGNPTGRRSGFEAVMQERVFNSAKQAFSLYIGLHGHPSSSNTSSSRSLPQSSLLSGSYEQVPTPRAQDCWTSPTPTGPSASRNHMFPMDIHNSPSEDHRMTEPRRQLNMPHSYINPAEMQPPPPNFPRHSMNINQIQTPNIQGFAAGMNTDVTFPSDPFNSTAYAPGQEFMYDFPPGSNLSTSGPITSFANGSAPNMSPMSHRPQPPRYDQS</sequence>
<comment type="caution">
    <text evidence="2">The sequence shown here is derived from an EMBL/GenBank/DDBJ whole genome shotgun (WGS) entry which is preliminary data.</text>
</comment>
<evidence type="ECO:0000313" key="3">
    <source>
        <dbReference type="Proteomes" id="UP001595075"/>
    </source>
</evidence>
<dbReference type="PANTHER" id="PTHR38166">
    <property type="entry name" value="C2H2-TYPE DOMAIN-CONTAINING PROTEIN-RELATED"/>
    <property type="match status" value="1"/>
</dbReference>
<name>A0ABR4BZR5_9HELO</name>
<feature type="region of interest" description="Disordered" evidence="1">
    <location>
        <begin position="432"/>
        <end position="499"/>
    </location>
</feature>
<evidence type="ECO:0008006" key="4">
    <source>
        <dbReference type="Google" id="ProtNLM"/>
    </source>
</evidence>
<feature type="region of interest" description="Disordered" evidence="1">
    <location>
        <begin position="571"/>
        <end position="608"/>
    </location>
</feature>
<feature type="compositionally biased region" description="Polar residues" evidence="1">
    <location>
        <begin position="465"/>
        <end position="478"/>
    </location>
</feature>
<reference evidence="2 3" key="1">
    <citation type="journal article" date="2024" name="Commun. Biol.">
        <title>Comparative genomic analysis of thermophilic fungi reveals convergent evolutionary adaptations and gene losses.</title>
        <authorList>
            <person name="Steindorff A.S."/>
            <person name="Aguilar-Pontes M.V."/>
            <person name="Robinson A.J."/>
            <person name="Andreopoulos B."/>
            <person name="LaButti K."/>
            <person name="Kuo A."/>
            <person name="Mondo S."/>
            <person name="Riley R."/>
            <person name="Otillar R."/>
            <person name="Haridas S."/>
            <person name="Lipzen A."/>
            <person name="Grimwood J."/>
            <person name="Schmutz J."/>
            <person name="Clum A."/>
            <person name="Reid I.D."/>
            <person name="Moisan M.C."/>
            <person name="Butler G."/>
            <person name="Nguyen T.T.M."/>
            <person name="Dewar K."/>
            <person name="Conant G."/>
            <person name="Drula E."/>
            <person name="Henrissat B."/>
            <person name="Hansel C."/>
            <person name="Singer S."/>
            <person name="Hutchinson M.I."/>
            <person name="de Vries R.P."/>
            <person name="Natvig D.O."/>
            <person name="Powell A.J."/>
            <person name="Tsang A."/>
            <person name="Grigoriev I.V."/>
        </authorList>
    </citation>
    <scope>NUCLEOTIDE SEQUENCE [LARGE SCALE GENOMIC DNA]</scope>
    <source>
        <strain evidence="2 3">CBS 494.80</strain>
    </source>
</reference>
<organism evidence="2 3">
    <name type="scientific">Oculimacula yallundae</name>
    <dbReference type="NCBI Taxonomy" id="86028"/>
    <lineage>
        <taxon>Eukaryota</taxon>
        <taxon>Fungi</taxon>
        <taxon>Dikarya</taxon>
        <taxon>Ascomycota</taxon>
        <taxon>Pezizomycotina</taxon>
        <taxon>Leotiomycetes</taxon>
        <taxon>Helotiales</taxon>
        <taxon>Ploettnerulaceae</taxon>
        <taxon>Oculimacula</taxon>
    </lineage>
</organism>
<feature type="region of interest" description="Disordered" evidence="1">
    <location>
        <begin position="81"/>
        <end position="131"/>
    </location>
</feature>
<feature type="compositionally biased region" description="Acidic residues" evidence="1">
    <location>
        <begin position="109"/>
        <end position="131"/>
    </location>
</feature>
<feature type="compositionally biased region" description="Acidic residues" evidence="1">
    <location>
        <begin position="223"/>
        <end position="235"/>
    </location>
</feature>
<evidence type="ECO:0000256" key="1">
    <source>
        <dbReference type="SAM" id="MobiDB-lite"/>
    </source>
</evidence>
<keyword evidence="3" id="KW-1185">Reference proteome</keyword>
<feature type="compositionally biased region" description="Polar residues" evidence="1">
    <location>
        <begin position="574"/>
        <end position="595"/>
    </location>
</feature>